<dbReference type="OrthoDB" id="9813244at2"/>
<proteinExistence type="predicted"/>
<feature type="signal peptide" evidence="2">
    <location>
        <begin position="1"/>
        <end position="22"/>
    </location>
</feature>
<feature type="chain" id="PRO_5024344058" evidence="2">
    <location>
        <begin position="23"/>
        <end position="1929"/>
    </location>
</feature>
<dbReference type="Pfam" id="PF12951">
    <property type="entry name" value="PATR"/>
    <property type="match status" value="6"/>
</dbReference>
<dbReference type="InterPro" id="IPR011050">
    <property type="entry name" value="Pectin_lyase_fold/virulence"/>
</dbReference>
<dbReference type="InterPro" id="IPR013425">
    <property type="entry name" value="Autotrns_rpt"/>
</dbReference>
<dbReference type="Proteomes" id="UP000306196">
    <property type="component" value="Unassembled WGS sequence"/>
</dbReference>
<keyword evidence="1 2" id="KW-0732">Signal</keyword>
<dbReference type="NCBIfam" id="TIGR02595">
    <property type="entry name" value="PEP_CTERM"/>
    <property type="match status" value="1"/>
</dbReference>
<evidence type="ECO:0000313" key="3">
    <source>
        <dbReference type="EMBL" id="TLD72181.1"/>
    </source>
</evidence>
<gene>
    <name evidence="3" type="ORF">FEM03_02155</name>
</gene>
<dbReference type="NCBIfam" id="TIGR02601">
    <property type="entry name" value="autotrns_rpt"/>
    <property type="match status" value="4"/>
</dbReference>
<accession>A0A5R8KIW4</accession>
<evidence type="ECO:0000256" key="1">
    <source>
        <dbReference type="ARBA" id="ARBA00022729"/>
    </source>
</evidence>
<comment type="caution">
    <text evidence="3">The sequence shown here is derived from an EMBL/GenBank/DDBJ whole genome shotgun (WGS) entry which is preliminary data.</text>
</comment>
<dbReference type="RefSeq" id="WP_138084536.1">
    <property type="nucleotide sequence ID" value="NZ_VAUV01000002.1"/>
</dbReference>
<reference evidence="3 4" key="1">
    <citation type="submission" date="2019-05" db="EMBL/GenBank/DDBJ databases">
        <title>Verrucobacter flavum gen. nov., sp. nov. a new member of the family Verrucomicrobiaceae.</title>
        <authorList>
            <person name="Szuroczki S."/>
            <person name="Abbaszade G."/>
            <person name="Szabo A."/>
            <person name="Felfoldi T."/>
            <person name="Schumann P."/>
            <person name="Boka K."/>
            <person name="Keki Z."/>
            <person name="Toumi M."/>
            <person name="Toth E."/>
        </authorList>
    </citation>
    <scope>NUCLEOTIDE SEQUENCE [LARGE SCALE GENOMIC DNA]</scope>
    <source>
        <strain evidence="3 4">MG-N-17</strain>
    </source>
</reference>
<organism evidence="3 4">
    <name type="scientific">Phragmitibacter flavus</name>
    <dbReference type="NCBI Taxonomy" id="2576071"/>
    <lineage>
        <taxon>Bacteria</taxon>
        <taxon>Pseudomonadati</taxon>
        <taxon>Verrucomicrobiota</taxon>
        <taxon>Verrucomicrobiia</taxon>
        <taxon>Verrucomicrobiales</taxon>
        <taxon>Verrucomicrobiaceae</taxon>
        <taxon>Phragmitibacter</taxon>
    </lineage>
</organism>
<sequence>MKPSALFIFVLSLAAWNGPSTAATHYWDGQTSSSWNNLTNWTTDTNNATADPAAIPGTNGATSLTDDQVVFNASIAIANQIATLDAALQVNQITFDSNSTTPLTIAAGTGGSLTLGSGGILINSGAAAHTISAPTTIGAVQSWTNNSASLFTVSGTIAAANALTIDGTGNTTISGIMSGAGNLIKDGAGTLLFTVASTKTGTIQVNSGVLQLNHTVAGTIASSISVASGATLRSTTASIADALALTIDGTYEIFASDTIGSISGGGLVTKTTAGSATMTLNGSQANTFTGIIENGAGTIAVTKTGTNTQTFTGANTFTGTLSINNGTAGSPSLLIAGANASLATNTINVGDGNGGNESLTVGAVGDVIATPLNRLSDTATVTLNSSTGGGFTYIGPASGSASNVETIGTLAISAGRNQITLVPGTGNEVQITASALTRANNGTMLIRGDNLGGAGPGSTRLLAPATLSGANGADGTTQKSILAWGVGGDSATSAGTDFLTYDNTSGYRLLTAAEYASTISGSNTPLRNVSTAGAESIIENQSINSLRLTGGTTTIDAGQHLLVNSGAVLFTGAATINGPGFLNFGTSQGIIQTTQNTATTSTIHARIGGTNGLVVGTQGTATNITELGGDNTFIGTLTVNGGTLRLASSSALNDNSLLTVTARAGSIVQLNGNNATVRNLASASGAGTFQNGSATAATLTTYQTASSAVSTIMSNGSTGTLGLVVGLGGTASFDLTLGASNSYTGSTEIRGARLILSGNGVGAIASQAVNVNGGILQLASTSSNNLTNRISNTATVALNAGTFDFSHSAGAASYSETVGSLNLASGANTVTVDKADLSGNRTSVLTFTNALARSAGATVNFTSQTNNVAIYDLGTTAQSRLVFTAAPTLDDGILGGWATIDSSANTREFAKYVSSGIISVTALTAGEYTNTLTSGTNTAQNVKITASPAALTGATQINSLNVQQASATTLDLGGHTLRVETGGIITSGDFNASFINGTLTAGTGDNAPGELIFHTLPTTTSAVSWVNATDLINYTGMTNGSPVAFTTAPGGLTAGVTYYAVNSTGTTFQVATSPGGPPIALSNDGTTAVVIESSILTVDAVIQDNGTGSVALTKTGNGVLDLQGVTNTYSGKTTLSGGTLRIDADANLGTAPAAPSTGHLTLSNNSTLNITQNFTLNANRGITIGAGNNIISIASGTTGNGKTLTYNGAITSLGSSEGNLHFKSNAVTTSGADVGEINANLTDLDIGGSLRVDAGNITVTGPTNTIGHSLQVGMDGVTNFTYSGSGGSLTVGQGASEVLDLGVSSSNAVTTAGTLDLTALDNFTANVNTIRLGIGSTDRTGQGTLKLATNNKITATTSIMIGSNGGGGQEGITSSMSFGSGQNDVITQLFTVGSLKSTSVVDMANGGTLSLNGAGQRTLDLRIGHQAGNTATTATGTVNLSNGTLTGSFDELIVGFKSGGGNGGGLGTLTLSSNTANLVEANTVTLGSLDGASGSSAKASGFGTFSMGGGSFTLFSDLAMGLHTNSGTFGTSRGIFNLTGGESIIGGNIPKPDSDRSAAIITVDGATAVLDLRNDDFGDATEGTINASQLIFRQGNIIDTASATLDGRGVTSATVFAALDDALIMRDVTVDFDVNLTQATAGLGGILYESAAAGAGGTINGDVDLGTVDRDINVQDNASIAADLTIAGAITNAGGVNKQGLGTLVLRSSANTYGGPTTVTNGVLQVGLAGIGTTGSAATAVTSTGTLAGTGTVTGPAVTHTISGALRPGDDNGNAMGILNFEGSLTFSTTATAFFQLGSPGSTYDRINGTSTGDTISLDGQLSAAEPDDSFFGGYLPSAGDTWTLLLDWSVIDLANFDIGSNFRTGVDGGSEGDFDLPTLTGGLLWDISNFGVNGSISIAVPEPSRALLLTLGLAVALLSRHKRKMAID</sequence>
<evidence type="ECO:0000313" key="4">
    <source>
        <dbReference type="Proteomes" id="UP000306196"/>
    </source>
</evidence>
<keyword evidence="4" id="KW-1185">Reference proteome</keyword>
<name>A0A5R8KIW4_9BACT</name>
<evidence type="ECO:0000256" key="2">
    <source>
        <dbReference type="SAM" id="SignalP"/>
    </source>
</evidence>
<dbReference type="InterPro" id="IPR013424">
    <property type="entry name" value="Ice-binding_C"/>
</dbReference>
<dbReference type="SUPFAM" id="SSF51126">
    <property type="entry name" value="Pectin lyase-like"/>
    <property type="match status" value="1"/>
</dbReference>
<dbReference type="EMBL" id="VAUV01000002">
    <property type="protein sequence ID" value="TLD72181.1"/>
    <property type="molecule type" value="Genomic_DNA"/>
</dbReference>
<protein>
    <submittedName>
        <fullName evidence="3">PEP-CTERM sorting domain-containing protein</fullName>
    </submittedName>
</protein>